<organism evidence="3 4">
    <name type="scientific">Rotaria socialis</name>
    <dbReference type="NCBI Taxonomy" id="392032"/>
    <lineage>
        <taxon>Eukaryota</taxon>
        <taxon>Metazoa</taxon>
        <taxon>Spiralia</taxon>
        <taxon>Gnathifera</taxon>
        <taxon>Rotifera</taxon>
        <taxon>Eurotatoria</taxon>
        <taxon>Bdelloidea</taxon>
        <taxon>Philodinida</taxon>
        <taxon>Philodinidae</taxon>
        <taxon>Rotaria</taxon>
    </lineage>
</organism>
<dbReference type="PROSITE" id="PS50304">
    <property type="entry name" value="TUDOR"/>
    <property type="match status" value="1"/>
</dbReference>
<evidence type="ECO:0000259" key="1">
    <source>
        <dbReference type="PROSITE" id="PS50304"/>
    </source>
</evidence>
<accession>A0A821ZC70</accession>
<dbReference type="GO" id="GO:0003723">
    <property type="term" value="F:RNA binding"/>
    <property type="evidence" value="ECO:0007669"/>
    <property type="project" value="TreeGrafter"/>
</dbReference>
<evidence type="ECO:0000313" key="3">
    <source>
        <dbReference type="EMBL" id="CAF4979233.1"/>
    </source>
</evidence>
<dbReference type="SUPFAM" id="SSF50199">
    <property type="entry name" value="Staphylococcal nuclease"/>
    <property type="match status" value="1"/>
</dbReference>
<dbReference type="EMBL" id="CAJOBR010027993">
    <property type="protein sequence ID" value="CAF4979233.1"/>
    <property type="molecule type" value="Genomic_DNA"/>
</dbReference>
<dbReference type="PANTHER" id="PTHR12302:SF2">
    <property type="entry name" value="STAPHYLOCOCCAL NUCLEASE DOMAIN-CONTAINING PROTEIN 1"/>
    <property type="match status" value="1"/>
</dbReference>
<dbReference type="SMART" id="SM00333">
    <property type="entry name" value="TUDOR"/>
    <property type="match status" value="2"/>
</dbReference>
<dbReference type="InterPro" id="IPR002999">
    <property type="entry name" value="Tudor"/>
</dbReference>
<gene>
    <name evidence="3" type="ORF">QYT958_LOCUS36001</name>
</gene>
<dbReference type="FunFam" id="2.30.30.140:FF:000018">
    <property type="entry name" value="Serine/threonine-protein kinase 31"/>
    <property type="match status" value="1"/>
</dbReference>
<evidence type="ECO:0008006" key="5">
    <source>
        <dbReference type="Google" id="ProtNLM"/>
    </source>
</evidence>
<dbReference type="Gene3D" id="2.30.30.140">
    <property type="match status" value="1"/>
</dbReference>
<dbReference type="GO" id="GO:0004518">
    <property type="term" value="F:nuclease activity"/>
    <property type="evidence" value="ECO:0007669"/>
    <property type="project" value="TreeGrafter"/>
</dbReference>
<reference evidence="3" key="1">
    <citation type="submission" date="2021-02" db="EMBL/GenBank/DDBJ databases">
        <authorList>
            <person name="Nowell W R."/>
        </authorList>
    </citation>
    <scope>NUCLEOTIDE SEQUENCE</scope>
</reference>
<proteinExistence type="predicted"/>
<evidence type="ECO:0000313" key="4">
    <source>
        <dbReference type="Proteomes" id="UP000663848"/>
    </source>
</evidence>
<evidence type="ECO:0000259" key="2">
    <source>
        <dbReference type="PROSITE" id="PS50830"/>
    </source>
</evidence>
<dbReference type="Pfam" id="PF00565">
    <property type="entry name" value="SNase"/>
    <property type="match status" value="1"/>
</dbReference>
<comment type="caution">
    <text evidence="3">The sequence shown here is derived from an EMBL/GenBank/DDBJ whole genome shotgun (WGS) entry which is preliminary data.</text>
</comment>
<dbReference type="PROSITE" id="PS50830">
    <property type="entry name" value="TNASE_3"/>
    <property type="match status" value="1"/>
</dbReference>
<feature type="domain" description="TNase-like" evidence="2">
    <location>
        <begin position="1"/>
        <end position="98"/>
    </location>
</feature>
<dbReference type="SUPFAM" id="SSF63748">
    <property type="entry name" value="Tudor/PWWP/MBT"/>
    <property type="match status" value="1"/>
</dbReference>
<dbReference type="PANTHER" id="PTHR12302">
    <property type="entry name" value="EBNA2 BINDING PROTEIN P100"/>
    <property type="match status" value="1"/>
</dbReference>
<dbReference type="GO" id="GO:0006402">
    <property type="term" value="P:mRNA catabolic process"/>
    <property type="evidence" value="ECO:0007669"/>
    <property type="project" value="TreeGrafter"/>
</dbReference>
<name>A0A821ZC70_9BILA</name>
<dbReference type="Gene3D" id="2.40.50.90">
    <property type="match status" value="2"/>
</dbReference>
<dbReference type="AlphaFoldDB" id="A0A821ZC70"/>
<dbReference type="Pfam" id="PF00567">
    <property type="entry name" value="TUDOR"/>
    <property type="match status" value="1"/>
</dbReference>
<dbReference type="GO" id="GO:0005634">
    <property type="term" value="C:nucleus"/>
    <property type="evidence" value="ECO:0007669"/>
    <property type="project" value="TreeGrafter"/>
</dbReference>
<dbReference type="GO" id="GO:0005829">
    <property type="term" value="C:cytosol"/>
    <property type="evidence" value="ECO:0007669"/>
    <property type="project" value="TreeGrafter"/>
</dbReference>
<dbReference type="InterPro" id="IPR035437">
    <property type="entry name" value="SNase_OB-fold_sf"/>
</dbReference>
<feature type="non-terminal residue" evidence="3">
    <location>
        <position position="1"/>
    </location>
</feature>
<dbReference type="SMART" id="SM00318">
    <property type="entry name" value="SNc"/>
    <property type="match status" value="1"/>
</dbReference>
<feature type="domain" description="Tudor" evidence="1">
    <location>
        <begin position="181"/>
        <end position="241"/>
    </location>
</feature>
<dbReference type="InterPro" id="IPR016071">
    <property type="entry name" value="Staphylococal_nuclease_OB-fold"/>
</dbReference>
<protein>
    <recommendedName>
        <fullName evidence="5">Staphylococcal nuclease domain-containing protein 1</fullName>
    </recommendedName>
</protein>
<dbReference type="Proteomes" id="UP000663848">
    <property type="component" value="Unassembled WGS sequence"/>
</dbReference>
<sequence>GNPQQTKVEAGEPFGAEALTYSKEHFLQRDVFVEVESMDRGGNFIGRLTTVDGNSASFMLVQAGLAKVHESAYGAPNYKQLIEAEEKCRKERIGVWTNYEEPTAKDEEENETENVPEVEEPVLGAGVINFNDSRFRRVVVTYVTPELKVYVQYAEQGAKVEQLQTDLREIFSQTKPVGGHSPKKGELLAARFTADNEWYRARVEKIEGNNRISVYFIDYGNRELITDLSRLTQLPPGMYFSH</sequence>